<dbReference type="EMBL" id="CVRI01000010">
    <property type="protein sequence ID" value="CRK88726.1"/>
    <property type="molecule type" value="Genomic_DNA"/>
</dbReference>
<accession>A0A1J1HQH3</accession>
<proteinExistence type="predicted"/>
<dbReference type="AlphaFoldDB" id="A0A1J1HQH3"/>
<dbReference type="OrthoDB" id="6375801at2759"/>
<keyword evidence="2" id="KW-1185">Reference proteome</keyword>
<protein>
    <submittedName>
        <fullName evidence="1">CLUMA_CG002882, isoform A</fullName>
    </submittedName>
</protein>
<dbReference type="Proteomes" id="UP000183832">
    <property type="component" value="Unassembled WGS sequence"/>
</dbReference>
<evidence type="ECO:0000313" key="2">
    <source>
        <dbReference type="Proteomes" id="UP000183832"/>
    </source>
</evidence>
<name>A0A1J1HQH3_9DIPT</name>
<reference evidence="1 2" key="1">
    <citation type="submission" date="2015-04" db="EMBL/GenBank/DDBJ databases">
        <authorList>
            <person name="Syromyatnikov M.Y."/>
            <person name="Popov V.N."/>
        </authorList>
    </citation>
    <scope>NUCLEOTIDE SEQUENCE [LARGE SCALE GENOMIC DNA]</scope>
</reference>
<sequence length="144" mass="16920">MFSFSQQIQALPVRRRHKNNNLSSKFNNQKVRNGGIFLQVERVTKTGTESDLIKHIIEMKDVKRNQAACLKLYCQQAESKNATTAVLQVDWSQSYRCFYQNEIYDAYWDRKEHQVSIFTAMMWHRGKQSMAVAIEKNVNIIDEN</sequence>
<gene>
    <name evidence="1" type="ORF">CLUMA_CG002882</name>
</gene>
<organism evidence="1 2">
    <name type="scientific">Clunio marinus</name>
    <dbReference type="NCBI Taxonomy" id="568069"/>
    <lineage>
        <taxon>Eukaryota</taxon>
        <taxon>Metazoa</taxon>
        <taxon>Ecdysozoa</taxon>
        <taxon>Arthropoda</taxon>
        <taxon>Hexapoda</taxon>
        <taxon>Insecta</taxon>
        <taxon>Pterygota</taxon>
        <taxon>Neoptera</taxon>
        <taxon>Endopterygota</taxon>
        <taxon>Diptera</taxon>
        <taxon>Nematocera</taxon>
        <taxon>Chironomoidea</taxon>
        <taxon>Chironomidae</taxon>
        <taxon>Clunio</taxon>
    </lineage>
</organism>
<evidence type="ECO:0000313" key="1">
    <source>
        <dbReference type="EMBL" id="CRK88726.1"/>
    </source>
</evidence>